<evidence type="ECO:0000256" key="5">
    <source>
        <dbReference type="ARBA" id="ARBA00023163"/>
    </source>
</evidence>
<dbReference type="Proteomes" id="UP000199184">
    <property type="component" value="Unassembled WGS sequence"/>
</dbReference>
<dbReference type="GO" id="GO:0006355">
    <property type="term" value="P:regulation of DNA-templated transcription"/>
    <property type="evidence" value="ECO:0007669"/>
    <property type="project" value="InterPro"/>
</dbReference>
<dbReference type="AlphaFoldDB" id="A0A1C3UQ86"/>
<evidence type="ECO:0000256" key="3">
    <source>
        <dbReference type="ARBA" id="ARBA00023015"/>
    </source>
</evidence>
<feature type="compositionally biased region" description="Basic residues" evidence="7">
    <location>
        <begin position="226"/>
        <end position="237"/>
    </location>
</feature>
<feature type="region of interest" description="Disordered" evidence="7">
    <location>
        <begin position="206"/>
        <end position="243"/>
    </location>
</feature>
<evidence type="ECO:0000256" key="6">
    <source>
        <dbReference type="PROSITE-ProRule" id="PRU00169"/>
    </source>
</evidence>
<evidence type="ECO:0000259" key="8">
    <source>
        <dbReference type="PROSITE" id="PS50043"/>
    </source>
</evidence>
<keyword evidence="11" id="KW-1185">Reference proteome</keyword>
<dbReference type="InterPro" id="IPR011006">
    <property type="entry name" value="CheY-like_superfamily"/>
</dbReference>
<dbReference type="PANTHER" id="PTHR44688:SF16">
    <property type="entry name" value="DNA-BINDING TRANSCRIPTIONAL ACTIVATOR DEVR_DOSR"/>
    <property type="match status" value="1"/>
</dbReference>
<evidence type="ECO:0000259" key="9">
    <source>
        <dbReference type="PROSITE" id="PS50110"/>
    </source>
</evidence>
<dbReference type="SMART" id="SM00448">
    <property type="entry name" value="REC"/>
    <property type="match status" value="1"/>
</dbReference>
<dbReference type="CDD" id="cd06170">
    <property type="entry name" value="LuxR_C_like"/>
    <property type="match status" value="1"/>
</dbReference>
<reference evidence="11" key="1">
    <citation type="submission" date="2016-08" db="EMBL/GenBank/DDBJ databases">
        <authorList>
            <person name="Varghese N."/>
            <person name="Submissions Spin"/>
        </authorList>
    </citation>
    <scope>NUCLEOTIDE SEQUENCE [LARGE SCALE GENOMIC DNA]</scope>
    <source>
        <strain evidence="11">ERR11</strain>
    </source>
</reference>
<dbReference type="Pfam" id="PF00196">
    <property type="entry name" value="GerE"/>
    <property type="match status" value="1"/>
</dbReference>
<organism evidence="10 11">
    <name type="scientific">Bradyrhizobium shewense</name>
    <dbReference type="NCBI Taxonomy" id="1761772"/>
    <lineage>
        <taxon>Bacteria</taxon>
        <taxon>Pseudomonadati</taxon>
        <taxon>Pseudomonadota</taxon>
        <taxon>Alphaproteobacteria</taxon>
        <taxon>Hyphomicrobiales</taxon>
        <taxon>Nitrobacteraceae</taxon>
        <taxon>Bradyrhizobium</taxon>
    </lineage>
</organism>
<proteinExistence type="predicted"/>
<sequence>MNDSDQPIVAVIDDDESVRESLGALLETISLKVALFRSVEAFLGANPPVLPNCIVLDVRLPGASGFELQEQLVAAHVDTPIVFITGHGDIPMSVRAMKAGAIEFLSKPFREQELLDAVRQGIERNRARAAQRRDLAQIHERFAGLTDREKEIMTLLARGRVSKQIAGQLGVSEVTVRVHRSQIMQKMGARSPADLVRIADRLKTEDENPLDPVAGGPYDGLPRTSRTAKRVTRKQKGRGNLAK</sequence>
<dbReference type="GO" id="GO:0003677">
    <property type="term" value="F:DNA binding"/>
    <property type="evidence" value="ECO:0007669"/>
    <property type="project" value="UniProtKB-KW"/>
</dbReference>
<dbReference type="InterPro" id="IPR000792">
    <property type="entry name" value="Tscrpt_reg_LuxR_C"/>
</dbReference>
<dbReference type="GO" id="GO:0000160">
    <property type="term" value="P:phosphorelay signal transduction system"/>
    <property type="evidence" value="ECO:0007669"/>
    <property type="project" value="UniProtKB-KW"/>
</dbReference>
<protein>
    <submittedName>
        <fullName evidence="10">Two-component response regulator, FixJ family, consists of REC and HTH domains</fullName>
    </submittedName>
</protein>
<dbReference type="InterPro" id="IPR036388">
    <property type="entry name" value="WH-like_DNA-bd_sf"/>
</dbReference>
<dbReference type="FunFam" id="3.40.50.2300:FF:000018">
    <property type="entry name" value="DNA-binding transcriptional regulator NtrC"/>
    <property type="match status" value="1"/>
</dbReference>
<feature type="modified residue" description="4-aspartylphosphate" evidence="6">
    <location>
        <position position="57"/>
    </location>
</feature>
<evidence type="ECO:0000313" key="11">
    <source>
        <dbReference type="Proteomes" id="UP000199184"/>
    </source>
</evidence>
<keyword evidence="3" id="KW-0805">Transcription regulation</keyword>
<keyword evidence="1 6" id="KW-0597">Phosphoprotein</keyword>
<dbReference type="PANTHER" id="PTHR44688">
    <property type="entry name" value="DNA-BINDING TRANSCRIPTIONAL ACTIVATOR DEVR_DOSR"/>
    <property type="match status" value="1"/>
</dbReference>
<dbReference type="SMART" id="SM00421">
    <property type="entry name" value="HTH_LUXR"/>
    <property type="match status" value="1"/>
</dbReference>
<dbReference type="Gene3D" id="1.10.10.10">
    <property type="entry name" value="Winged helix-like DNA-binding domain superfamily/Winged helix DNA-binding domain"/>
    <property type="match status" value="1"/>
</dbReference>
<evidence type="ECO:0000256" key="7">
    <source>
        <dbReference type="SAM" id="MobiDB-lite"/>
    </source>
</evidence>
<dbReference type="EMBL" id="FMAI01000002">
    <property type="protein sequence ID" value="SCB17507.1"/>
    <property type="molecule type" value="Genomic_DNA"/>
</dbReference>
<dbReference type="Pfam" id="PF00072">
    <property type="entry name" value="Response_reg"/>
    <property type="match status" value="1"/>
</dbReference>
<name>A0A1C3UQ86_9BRAD</name>
<dbReference type="RefSeq" id="WP_091954521.1">
    <property type="nucleotide sequence ID" value="NZ_FMAI01000002.1"/>
</dbReference>
<evidence type="ECO:0000256" key="1">
    <source>
        <dbReference type="ARBA" id="ARBA00022553"/>
    </source>
</evidence>
<dbReference type="CDD" id="cd17537">
    <property type="entry name" value="REC_FixJ"/>
    <property type="match status" value="1"/>
</dbReference>
<dbReference type="SUPFAM" id="SSF52172">
    <property type="entry name" value="CheY-like"/>
    <property type="match status" value="1"/>
</dbReference>
<keyword evidence="4" id="KW-0238">DNA-binding</keyword>
<dbReference type="PROSITE" id="PS50043">
    <property type="entry name" value="HTH_LUXR_2"/>
    <property type="match status" value="1"/>
</dbReference>
<dbReference type="PROSITE" id="PS50110">
    <property type="entry name" value="RESPONSE_REGULATORY"/>
    <property type="match status" value="1"/>
</dbReference>
<keyword evidence="5" id="KW-0804">Transcription</keyword>
<evidence type="ECO:0000256" key="4">
    <source>
        <dbReference type="ARBA" id="ARBA00023125"/>
    </source>
</evidence>
<feature type="domain" description="HTH luxR-type" evidence="8">
    <location>
        <begin position="138"/>
        <end position="203"/>
    </location>
</feature>
<feature type="domain" description="Response regulatory" evidence="9">
    <location>
        <begin position="8"/>
        <end position="122"/>
    </location>
</feature>
<accession>A0A1C3UQ86</accession>
<evidence type="ECO:0000313" key="10">
    <source>
        <dbReference type="EMBL" id="SCB17507.1"/>
    </source>
</evidence>
<dbReference type="Gene3D" id="3.40.50.2300">
    <property type="match status" value="1"/>
</dbReference>
<keyword evidence="2" id="KW-0902">Two-component regulatory system</keyword>
<evidence type="ECO:0000256" key="2">
    <source>
        <dbReference type="ARBA" id="ARBA00023012"/>
    </source>
</evidence>
<dbReference type="PRINTS" id="PR00038">
    <property type="entry name" value="HTHLUXR"/>
</dbReference>
<gene>
    <name evidence="10" type="ORF">GA0061098_1002270</name>
</gene>
<dbReference type="InterPro" id="IPR001789">
    <property type="entry name" value="Sig_transdc_resp-reg_receiver"/>
</dbReference>